<keyword evidence="4" id="KW-1185">Reference proteome</keyword>
<evidence type="ECO:0000256" key="1">
    <source>
        <dbReference type="SAM" id="Phobius"/>
    </source>
</evidence>
<dbReference type="EMBL" id="JAXARY010000005">
    <property type="protein sequence ID" value="MDX8127115.1"/>
    <property type="molecule type" value="Genomic_DNA"/>
</dbReference>
<feature type="transmembrane region" description="Helical" evidence="1">
    <location>
        <begin position="1161"/>
        <end position="1182"/>
    </location>
</feature>
<feature type="transmembrane region" description="Helical" evidence="1">
    <location>
        <begin position="1194"/>
        <end position="1220"/>
    </location>
</feature>
<feature type="signal peptide" evidence="2">
    <location>
        <begin position="1"/>
        <end position="22"/>
    </location>
</feature>
<feature type="transmembrane region" description="Helical" evidence="1">
    <location>
        <begin position="1232"/>
        <end position="1255"/>
    </location>
</feature>
<dbReference type="Proteomes" id="UP001284537">
    <property type="component" value="Unassembled WGS sequence"/>
</dbReference>
<sequence>MGRLVFMLWLLLGLAPLQTARALDMQDVPEPLKPWVNWVLADETQYRCPFIFDDFQQKHCAWPGALHLNLQAKHGSFVAEWTVYRQDWISLPGDTQHWPQTVTVNKQTQPVVEKDGKPALYFPAGRYQISGEFFWESLPEQLALPEASGLIQLSVNDKPVAYPPIKQGALWLNTENADTADREQDRLDLQVFRQVQDEVPLQVITRLDLEVSGKAREIEFPYALLPNFIPVALNSPLPARLDGNGRLLVQVRPGRWSIDIHARHPQALTQLDLTVKDENWPAEELWAFQAVPALRLVEIENLTAIDGSQTNLPAEWQHLPTYQLKQGESMKFKVVRRGDPEPEPNQLKLKRTLWLDFEGGGYTVSDNITGTMSRDWRLNAVPELGLGQVQLDGQSQLITQLADGNQGVEVRRGAIQLNADSRIEADLSSLSASGWQQRFQQVQAELNIPPGWRLLAVSGVDNVPNSWLNRWTLLDLFLVLIAALAVGRLWSPQWGAFALLSLTLIWHEADAPRLIWLNVLAVLALLRVLPAGSFWQWLKWYRNASWLALLMLTIPFMIAQIRIGIYPQLELPRQPIQRLHSMVSAAAPMAMQVEQMADSAMAPEPEIRELAKTESEYSAKPKMSRAYGGSAASLQRIDPDANLQTGPGLPHWGWQRVELSWNGAVDSNQQIRLWYLSPFMLMLLHFAQALLVAVLVLKMLGAIATNWRLSLPSLTCLLLLPLLMAPNQKAYADLPDAPMLEQLKTRLLQAPQCLPNCAQIADMQLLVKPEVLRIELQLHAQQDLAVPLPAQLEQWFPEQVSVDGGEAQALIRQDDGSLWLAVSPGVHKVTMQGRYTAQDKFSLPLPLPPQHAGVIADGWRVDGLYEDGKVGPQLEFSRLQPDSGPRNKLQQTALPAFVRVERTLHLGLDWRVTTRVEQLAGALSPVLLELPLLPGEAVTSPQVRVKDGKVLVNMAAGQATLEWESALAKTEQLTLQAADTPQWTEVWRADVSPIWHLQADGIAVVHHQDGQGQWLPEWRPWPGEKVNLTIGRPQAVAGSTLTIDRSELAVKPGQRSETVELILSIRSSKGGQHPVKLPELAELQSVTIDGVSQPIRQQGAAVSLPIHPGTQQIVLNWQTAKEPGVLLRTPLVDLGVTSVNSRIQLLMPQQRWLLWTFGPKFGPAVLIWGLLIVLALLAFGLGKLNITPLRHWQWFLLLIGLSQLHIAAAFLVVGWLFALGFRAHHAPQRPRWFNLAQIGLAGLTLLSLLSIAIAVEQGLLGNPDMQIAGNQSSATLLNWYQDRNGPQLAVATIVSLPLLAYRILMLAWSLWMAAALLNWLRWGWNCFTGGGLWKKSQPQVAVPKSEA</sequence>
<feature type="chain" id="PRO_5047023143" evidence="2">
    <location>
        <begin position="23"/>
        <end position="1347"/>
    </location>
</feature>
<dbReference type="RefSeq" id="WP_319961102.1">
    <property type="nucleotide sequence ID" value="NZ_JAXARY010000005.1"/>
</dbReference>
<accession>A0ABU4UCB0</accession>
<protein>
    <submittedName>
        <fullName evidence="3">Uncharacterized protein</fullName>
    </submittedName>
</protein>
<organism evidence="3 4">
    <name type="scientific">Methylomonas defluvii</name>
    <dbReference type="NCBI Taxonomy" id="3045149"/>
    <lineage>
        <taxon>Bacteria</taxon>
        <taxon>Pseudomonadati</taxon>
        <taxon>Pseudomonadota</taxon>
        <taxon>Gammaproteobacteria</taxon>
        <taxon>Methylococcales</taxon>
        <taxon>Methylococcaceae</taxon>
        <taxon>Methylomonas</taxon>
    </lineage>
</organism>
<evidence type="ECO:0000313" key="4">
    <source>
        <dbReference type="Proteomes" id="UP001284537"/>
    </source>
</evidence>
<proteinExistence type="predicted"/>
<feature type="transmembrane region" description="Helical" evidence="1">
    <location>
        <begin position="514"/>
        <end position="538"/>
    </location>
</feature>
<keyword evidence="2" id="KW-0732">Signal</keyword>
<keyword evidence="1" id="KW-1133">Transmembrane helix</keyword>
<evidence type="ECO:0000256" key="2">
    <source>
        <dbReference type="SAM" id="SignalP"/>
    </source>
</evidence>
<keyword evidence="1" id="KW-0472">Membrane</keyword>
<reference evidence="3 4" key="1">
    <citation type="submission" date="2023-11" db="EMBL/GenBank/DDBJ databases">
        <authorList>
            <person name="Ouyang M.-Y."/>
        </authorList>
    </citation>
    <scope>NUCLEOTIDE SEQUENCE [LARGE SCALE GENOMIC DNA]</scope>
    <source>
        <strain evidence="3 4">OY6</strain>
    </source>
</reference>
<feature type="transmembrane region" description="Helical" evidence="1">
    <location>
        <begin position="1288"/>
        <end position="1311"/>
    </location>
</feature>
<evidence type="ECO:0000313" key="3">
    <source>
        <dbReference type="EMBL" id="MDX8127115.1"/>
    </source>
</evidence>
<gene>
    <name evidence="3" type="ORF">QLH52_07475</name>
</gene>
<name>A0ABU4UCB0_9GAMM</name>
<keyword evidence="1" id="KW-0812">Transmembrane</keyword>
<feature type="transmembrane region" description="Helical" evidence="1">
    <location>
        <begin position="544"/>
        <end position="565"/>
    </location>
</feature>
<feature type="transmembrane region" description="Helical" evidence="1">
    <location>
        <begin position="679"/>
        <end position="701"/>
    </location>
</feature>
<comment type="caution">
    <text evidence="3">The sequence shown here is derived from an EMBL/GenBank/DDBJ whole genome shotgun (WGS) entry which is preliminary data.</text>
</comment>